<accession>R7RWL6</accession>
<name>R7RWL6_STEHR</name>
<organism evidence="2 3">
    <name type="scientific">Stereum hirsutum (strain FP-91666)</name>
    <name type="common">White-rot fungus</name>
    <dbReference type="NCBI Taxonomy" id="721885"/>
    <lineage>
        <taxon>Eukaryota</taxon>
        <taxon>Fungi</taxon>
        <taxon>Dikarya</taxon>
        <taxon>Basidiomycota</taxon>
        <taxon>Agaricomycotina</taxon>
        <taxon>Agaricomycetes</taxon>
        <taxon>Russulales</taxon>
        <taxon>Stereaceae</taxon>
        <taxon>Stereum</taxon>
    </lineage>
</organism>
<feature type="region of interest" description="Disordered" evidence="1">
    <location>
        <begin position="1"/>
        <end position="21"/>
    </location>
</feature>
<dbReference type="OrthoDB" id="107110at2759"/>
<dbReference type="RefSeq" id="XP_007311660.1">
    <property type="nucleotide sequence ID" value="XM_007311598.1"/>
</dbReference>
<dbReference type="AlphaFoldDB" id="R7RWL6"/>
<reference evidence="3" key="1">
    <citation type="journal article" date="2012" name="Science">
        <title>The Paleozoic origin of enzymatic lignin decomposition reconstructed from 31 fungal genomes.</title>
        <authorList>
            <person name="Floudas D."/>
            <person name="Binder M."/>
            <person name="Riley R."/>
            <person name="Barry K."/>
            <person name="Blanchette R.A."/>
            <person name="Henrissat B."/>
            <person name="Martinez A.T."/>
            <person name="Otillar R."/>
            <person name="Spatafora J.W."/>
            <person name="Yadav J.S."/>
            <person name="Aerts A."/>
            <person name="Benoit I."/>
            <person name="Boyd A."/>
            <person name="Carlson A."/>
            <person name="Copeland A."/>
            <person name="Coutinho P.M."/>
            <person name="de Vries R.P."/>
            <person name="Ferreira P."/>
            <person name="Findley K."/>
            <person name="Foster B."/>
            <person name="Gaskell J."/>
            <person name="Glotzer D."/>
            <person name="Gorecki P."/>
            <person name="Heitman J."/>
            <person name="Hesse C."/>
            <person name="Hori C."/>
            <person name="Igarashi K."/>
            <person name="Jurgens J.A."/>
            <person name="Kallen N."/>
            <person name="Kersten P."/>
            <person name="Kohler A."/>
            <person name="Kuees U."/>
            <person name="Kumar T.K.A."/>
            <person name="Kuo A."/>
            <person name="LaButti K."/>
            <person name="Larrondo L.F."/>
            <person name="Lindquist E."/>
            <person name="Ling A."/>
            <person name="Lombard V."/>
            <person name="Lucas S."/>
            <person name="Lundell T."/>
            <person name="Martin R."/>
            <person name="McLaughlin D.J."/>
            <person name="Morgenstern I."/>
            <person name="Morin E."/>
            <person name="Murat C."/>
            <person name="Nagy L.G."/>
            <person name="Nolan M."/>
            <person name="Ohm R.A."/>
            <person name="Patyshakuliyeva A."/>
            <person name="Rokas A."/>
            <person name="Ruiz-Duenas F.J."/>
            <person name="Sabat G."/>
            <person name="Salamov A."/>
            <person name="Samejima M."/>
            <person name="Schmutz J."/>
            <person name="Slot J.C."/>
            <person name="St John F."/>
            <person name="Stenlid J."/>
            <person name="Sun H."/>
            <person name="Sun S."/>
            <person name="Syed K."/>
            <person name="Tsang A."/>
            <person name="Wiebenga A."/>
            <person name="Young D."/>
            <person name="Pisabarro A."/>
            <person name="Eastwood D.C."/>
            <person name="Martin F."/>
            <person name="Cullen D."/>
            <person name="Grigoriev I.V."/>
            <person name="Hibbett D.S."/>
        </authorList>
    </citation>
    <scope>NUCLEOTIDE SEQUENCE [LARGE SCALE GENOMIC DNA]</scope>
    <source>
        <strain evidence="3">FP-91666</strain>
    </source>
</reference>
<gene>
    <name evidence="2" type="ORF">STEHIDRAFT_126572</name>
</gene>
<dbReference type="KEGG" id="shs:STEHIDRAFT_126572"/>
<dbReference type="EMBL" id="JH687407">
    <property type="protein sequence ID" value="EIM79200.1"/>
    <property type="molecule type" value="Genomic_DNA"/>
</dbReference>
<sequence>MSDTRSSDESQPDIPSDASNAEYGVSQASNAAQHLRFITHDTITDEGHRRLDKDVMESEALELLMRHGFIIPGQSLQDESSGRDYCPDILAKICATAAGEGTLDLNATKAKELISQHPRLGEMIDRSWVEGKGFKDIRRLVLLRREIPHDMSNIQGKPGDYLYEASVKATENSWKQRFAGRAHVALKSHIMHYQTSITNSYAPHCAIVQSTGTGKSKTVDEFSKHDFVIPINLRKPRAGGFPASDERVYDFLEPGYLSSMSPDLLWAHMNAFMFALLEKCEKVIVAAMLIQGDSHETRLAWLRNEGAAWFREMMTEGQTVRAQGEYRVKFYEDVVNRAQQLSDDAARALKARSALTFMKRGSSPIQIQFASAADRSVVAKAESLIRHWGFSNKKLDAPIVYLAFDEAHSLSRPDAQPTAPIVLSPFSHLRKILRSCRDLPLFAIFLSTTGKITQFVLPKEDDDSDRLQSGELVLIPPFCALGWDQCAAPFPNQMDLSYVSSLAYKARLGRPLFASRYAAGLQLEEMEREELLKSLVEFAAKKLIKFDLASWPSELSPKQELACLSARLPIEFMSSTSTESTRDERDQIANHMRVCLSVDESFRKFTSLNPSEPIVSEGAYLLMNNSRIRFHAPAALSRVLTGFSVHQGDRGELVALLALTMARDRVVSQQRLRIQDGVFGVVPFLEALVTRPSKESERFCDVLRIKPSVYRDSNDKNVTLEKAFAEVNLHFNHFVKRQQQNNLDEETTKGFIARCAAIMAANSQGGYDAALITVRGNAVVVQKTRGLIIIQVKNDTHYTATVEPLLFDKMDPVSMGFIGPKQTLETPIIRVVFALAAARPAIRYVQTQKQGNFTSYDIWIAGLSPEVLAVIAKQDQAIWDALLSASRGWDKMYQHWDPTTASLLKNMAPMVADAEDFWGFRNRKHEDD</sequence>
<dbReference type="eggNOG" id="ENOG502S6K1">
    <property type="taxonomic scope" value="Eukaryota"/>
</dbReference>
<evidence type="ECO:0000313" key="3">
    <source>
        <dbReference type="Proteomes" id="UP000053927"/>
    </source>
</evidence>
<dbReference type="OMA" id="REPICSI"/>
<dbReference type="GeneID" id="18797790"/>
<dbReference type="Proteomes" id="UP000053927">
    <property type="component" value="Unassembled WGS sequence"/>
</dbReference>
<dbReference type="PANTHER" id="PTHR33266:SF1">
    <property type="entry name" value="F-BOX DOMAIN-CONTAINING PROTEIN"/>
    <property type="match status" value="1"/>
</dbReference>
<evidence type="ECO:0000313" key="2">
    <source>
        <dbReference type="EMBL" id="EIM79200.1"/>
    </source>
</evidence>
<keyword evidence="3" id="KW-1185">Reference proteome</keyword>
<dbReference type="PANTHER" id="PTHR33266">
    <property type="entry name" value="CHROMOSOME 15, WHOLE GENOME SHOTGUN SEQUENCE"/>
    <property type="match status" value="1"/>
</dbReference>
<evidence type="ECO:0000256" key="1">
    <source>
        <dbReference type="SAM" id="MobiDB-lite"/>
    </source>
</evidence>
<proteinExistence type="predicted"/>
<protein>
    <submittedName>
        <fullName evidence="2">Uncharacterized protein</fullName>
    </submittedName>
</protein>